<dbReference type="SMART" id="SM00829">
    <property type="entry name" value="PKS_ER"/>
    <property type="match status" value="1"/>
</dbReference>
<organism evidence="7 8">
    <name type="scientific">Pseudonocardia zijingensis</name>
    <dbReference type="NCBI Taxonomy" id="153376"/>
    <lineage>
        <taxon>Bacteria</taxon>
        <taxon>Bacillati</taxon>
        <taxon>Actinomycetota</taxon>
        <taxon>Actinomycetes</taxon>
        <taxon>Pseudonocardiales</taxon>
        <taxon>Pseudonocardiaceae</taxon>
        <taxon>Pseudonocardia</taxon>
    </lineage>
</organism>
<dbReference type="InterPro" id="IPR036291">
    <property type="entry name" value="NAD(P)-bd_dom_sf"/>
</dbReference>
<evidence type="ECO:0000256" key="1">
    <source>
        <dbReference type="ARBA" id="ARBA00001947"/>
    </source>
</evidence>
<dbReference type="RefSeq" id="WP_343946223.1">
    <property type="nucleotide sequence ID" value="NZ_BAAAHP010000254.1"/>
</dbReference>
<comment type="cofactor">
    <cofactor evidence="1 5">
        <name>Zn(2+)</name>
        <dbReference type="ChEBI" id="CHEBI:29105"/>
    </cofactor>
</comment>
<dbReference type="InterPro" id="IPR013149">
    <property type="entry name" value="ADH-like_C"/>
</dbReference>
<accession>A0ABN1NE44</accession>
<dbReference type="InterPro" id="IPR013154">
    <property type="entry name" value="ADH-like_N"/>
</dbReference>
<dbReference type="PANTHER" id="PTHR43401:SF2">
    <property type="entry name" value="L-THREONINE 3-DEHYDROGENASE"/>
    <property type="match status" value="1"/>
</dbReference>
<dbReference type="SUPFAM" id="SSF50129">
    <property type="entry name" value="GroES-like"/>
    <property type="match status" value="1"/>
</dbReference>
<dbReference type="InterPro" id="IPR011032">
    <property type="entry name" value="GroES-like_sf"/>
</dbReference>
<dbReference type="PANTHER" id="PTHR43401">
    <property type="entry name" value="L-THREONINE 3-DEHYDROGENASE"/>
    <property type="match status" value="1"/>
</dbReference>
<dbReference type="Gene3D" id="3.40.50.720">
    <property type="entry name" value="NAD(P)-binding Rossmann-like Domain"/>
    <property type="match status" value="1"/>
</dbReference>
<evidence type="ECO:0000256" key="2">
    <source>
        <dbReference type="ARBA" id="ARBA00022723"/>
    </source>
</evidence>
<protein>
    <submittedName>
        <fullName evidence="7">Zinc-binding alcohol dehydrogenase family protein</fullName>
    </submittedName>
</protein>
<comment type="caution">
    <text evidence="7">The sequence shown here is derived from an EMBL/GenBank/DDBJ whole genome shotgun (WGS) entry which is preliminary data.</text>
</comment>
<dbReference type="Proteomes" id="UP001499967">
    <property type="component" value="Unassembled WGS sequence"/>
</dbReference>
<dbReference type="EMBL" id="BAAAHP010000254">
    <property type="protein sequence ID" value="GAA0903784.1"/>
    <property type="molecule type" value="Genomic_DNA"/>
</dbReference>
<dbReference type="PROSITE" id="PS00059">
    <property type="entry name" value="ADH_ZINC"/>
    <property type="match status" value="1"/>
</dbReference>
<gene>
    <name evidence="7" type="ORF">GCM10009559_71500</name>
</gene>
<evidence type="ECO:0000256" key="3">
    <source>
        <dbReference type="ARBA" id="ARBA00022833"/>
    </source>
</evidence>
<keyword evidence="3 5" id="KW-0862">Zinc</keyword>
<name>A0ABN1NE44_9PSEU</name>
<keyword evidence="2 5" id="KW-0479">Metal-binding</keyword>
<comment type="similarity">
    <text evidence="5">Belongs to the zinc-containing alcohol dehydrogenase family.</text>
</comment>
<dbReference type="Gene3D" id="3.90.180.10">
    <property type="entry name" value="Medium-chain alcohol dehydrogenases, catalytic domain"/>
    <property type="match status" value="1"/>
</dbReference>
<evidence type="ECO:0000256" key="4">
    <source>
        <dbReference type="ARBA" id="ARBA00023002"/>
    </source>
</evidence>
<sequence>MRAVVTRRAGTMEVGEVADPGEPGAGRVVVRPEAVGICGSDLHFLTGELATPPAFGPQYPRVQGHEFAGVVEALGPGCPPGLAVGRRVAVHPLSSCGRCRACRIGRGNACPNFRLVGVHVDGALAERVEVAAGQVFDVGDLPPAPAAFCEPMSIAVRALERGAVAAGDAVLVLGAGPIGQAVTLVALDRDARVLVTDVVADRLAPAAAAGADQLHIGGADVVGAAREWSGGEGPAVVLDCTGHPAAIADAVEVVAPAGRVVVVGISHERVALPIDAFTRKEIDLLGSTVCTAADFAEAVRLVGRHREHVERLVTHQVPLEEAPAAVDHALRHPADVLKLVIRTEGA</sequence>
<dbReference type="Pfam" id="PF08240">
    <property type="entry name" value="ADH_N"/>
    <property type="match status" value="1"/>
</dbReference>
<dbReference type="InterPro" id="IPR020843">
    <property type="entry name" value="ER"/>
</dbReference>
<reference evidence="7 8" key="1">
    <citation type="journal article" date="2019" name="Int. J. Syst. Evol. Microbiol.">
        <title>The Global Catalogue of Microorganisms (GCM) 10K type strain sequencing project: providing services to taxonomists for standard genome sequencing and annotation.</title>
        <authorList>
            <consortium name="The Broad Institute Genomics Platform"/>
            <consortium name="The Broad Institute Genome Sequencing Center for Infectious Disease"/>
            <person name="Wu L."/>
            <person name="Ma J."/>
        </authorList>
    </citation>
    <scope>NUCLEOTIDE SEQUENCE [LARGE SCALE GENOMIC DNA]</scope>
    <source>
        <strain evidence="7 8">JCM 11117</strain>
    </source>
</reference>
<evidence type="ECO:0000313" key="7">
    <source>
        <dbReference type="EMBL" id="GAA0903784.1"/>
    </source>
</evidence>
<keyword evidence="8" id="KW-1185">Reference proteome</keyword>
<proteinExistence type="inferred from homology"/>
<evidence type="ECO:0000313" key="8">
    <source>
        <dbReference type="Proteomes" id="UP001499967"/>
    </source>
</evidence>
<dbReference type="InterPro" id="IPR050129">
    <property type="entry name" value="Zn_alcohol_dh"/>
</dbReference>
<evidence type="ECO:0000259" key="6">
    <source>
        <dbReference type="SMART" id="SM00829"/>
    </source>
</evidence>
<feature type="domain" description="Enoyl reductase (ER)" evidence="6">
    <location>
        <begin position="10"/>
        <end position="341"/>
    </location>
</feature>
<dbReference type="InterPro" id="IPR002328">
    <property type="entry name" value="ADH_Zn_CS"/>
</dbReference>
<dbReference type="Pfam" id="PF00107">
    <property type="entry name" value="ADH_zinc_N"/>
    <property type="match status" value="1"/>
</dbReference>
<keyword evidence="4" id="KW-0560">Oxidoreductase</keyword>
<dbReference type="SUPFAM" id="SSF51735">
    <property type="entry name" value="NAD(P)-binding Rossmann-fold domains"/>
    <property type="match status" value="1"/>
</dbReference>
<evidence type="ECO:0000256" key="5">
    <source>
        <dbReference type="RuleBase" id="RU361277"/>
    </source>
</evidence>